<dbReference type="OrthoDB" id="214853at2157"/>
<dbReference type="InterPro" id="IPR006311">
    <property type="entry name" value="TAT_signal"/>
</dbReference>
<reference evidence="4" key="1">
    <citation type="submission" date="2016-10" db="EMBL/GenBank/DDBJ databases">
        <authorList>
            <person name="Varghese N."/>
            <person name="Submissions S."/>
        </authorList>
    </citation>
    <scope>NUCLEOTIDE SEQUENCE [LARGE SCALE GENOMIC DNA]</scope>
    <source>
        <strain evidence="4">B4,CECT 8067,JCM 17497</strain>
    </source>
</reference>
<evidence type="ECO:0000313" key="4">
    <source>
        <dbReference type="Proteomes" id="UP000198882"/>
    </source>
</evidence>
<accession>A0A1G8SUS0</accession>
<evidence type="ECO:0000313" key="3">
    <source>
        <dbReference type="EMBL" id="SDJ32997.1"/>
    </source>
</evidence>
<sequence length="277" mass="28639">MSAQTSRRTLLGAAGAGLLSALAGCSGMTPLVGRRIEAHETLSSADADRLAVYGNVGEITVVGTDRDDIDLDIEKQASSIRTDLEELELRTETDGGTLEIRSEWTGSVGWFESQPTMNLDLEIPEALTVERIEASVGRVRVAEVTGDPTIEATTGEIEVSNVDGTVGARASTGEIEIRDVEGVADVHTTTGRVATDVPAIDGDTTISTTTGGVSAAVDPNLDAELHASTGTGEVDVAGLELTDETREDDLVTGTLGDGGPTLRLETTTGGVDVSSLS</sequence>
<dbReference type="Proteomes" id="UP000198882">
    <property type="component" value="Unassembled WGS sequence"/>
</dbReference>
<proteinExistence type="predicted"/>
<dbReference type="PROSITE" id="PS51318">
    <property type="entry name" value="TAT"/>
    <property type="match status" value="1"/>
</dbReference>
<gene>
    <name evidence="3" type="ORF">SAMN04515672_0207</name>
</gene>
<dbReference type="Pfam" id="PF13349">
    <property type="entry name" value="DUF4097"/>
    <property type="match status" value="1"/>
</dbReference>
<dbReference type="STRING" id="1095776.SAMN04515672_0207"/>
<feature type="region of interest" description="Disordered" evidence="1">
    <location>
        <begin position="250"/>
        <end position="277"/>
    </location>
</feature>
<dbReference type="InterPro" id="IPR025164">
    <property type="entry name" value="Toastrack_DUF4097"/>
</dbReference>
<feature type="compositionally biased region" description="Polar residues" evidence="1">
    <location>
        <begin position="264"/>
        <end position="277"/>
    </location>
</feature>
<protein>
    <recommendedName>
        <fullName evidence="2">DUF4097 domain-containing protein</fullName>
    </recommendedName>
</protein>
<dbReference type="AlphaFoldDB" id="A0A1G8SUS0"/>
<dbReference type="RefSeq" id="WP_090302781.1">
    <property type="nucleotide sequence ID" value="NZ_FNFE01000001.1"/>
</dbReference>
<dbReference type="PROSITE" id="PS51257">
    <property type="entry name" value="PROKAR_LIPOPROTEIN"/>
    <property type="match status" value="1"/>
</dbReference>
<dbReference type="EMBL" id="FNFE01000001">
    <property type="protein sequence ID" value="SDJ32997.1"/>
    <property type="molecule type" value="Genomic_DNA"/>
</dbReference>
<evidence type="ECO:0000259" key="2">
    <source>
        <dbReference type="Pfam" id="PF13349"/>
    </source>
</evidence>
<keyword evidence="4" id="KW-1185">Reference proteome</keyword>
<evidence type="ECO:0000256" key="1">
    <source>
        <dbReference type="SAM" id="MobiDB-lite"/>
    </source>
</evidence>
<organism evidence="3 4">
    <name type="scientific">Natronorubrum texcoconense</name>
    <dbReference type="NCBI Taxonomy" id="1095776"/>
    <lineage>
        <taxon>Archaea</taxon>
        <taxon>Methanobacteriati</taxon>
        <taxon>Methanobacteriota</taxon>
        <taxon>Stenosarchaea group</taxon>
        <taxon>Halobacteria</taxon>
        <taxon>Halobacteriales</taxon>
        <taxon>Natrialbaceae</taxon>
        <taxon>Natronorubrum</taxon>
    </lineage>
</organism>
<name>A0A1G8SUS0_9EURY</name>
<feature type="domain" description="DUF4097" evidence="2">
    <location>
        <begin position="133"/>
        <end position="273"/>
    </location>
</feature>